<organism evidence="2 3">
    <name type="scientific">Candidatus Danuiimicrobium aquiferis</name>
    <dbReference type="NCBI Taxonomy" id="1801832"/>
    <lineage>
        <taxon>Bacteria</taxon>
        <taxon>Pseudomonadati</taxon>
        <taxon>Candidatus Omnitrophota</taxon>
        <taxon>Candidatus Danuiimicrobium</taxon>
    </lineage>
</organism>
<dbReference type="EMBL" id="MHFR01000008">
    <property type="protein sequence ID" value="OGW99384.1"/>
    <property type="molecule type" value="Genomic_DNA"/>
</dbReference>
<reference evidence="2 3" key="1">
    <citation type="journal article" date="2016" name="Nat. Commun.">
        <title>Thousands of microbial genomes shed light on interconnected biogeochemical processes in an aquifer system.</title>
        <authorList>
            <person name="Anantharaman K."/>
            <person name="Brown C.T."/>
            <person name="Hug L.A."/>
            <person name="Sharon I."/>
            <person name="Castelle C.J."/>
            <person name="Probst A.J."/>
            <person name="Thomas B.C."/>
            <person name="Singh A."/>
            <person name="Wilkins M.J."/>
            <person name="Karaoz U."/>
            <person name="Brodie E.L."/>
            <person name="Williams K.H."/>
            <person name="Hubbard S.S."/>
            <person name="Banfield J.F."/>
        </authorList>
    </citation>
    <scope>NUCLEOTIDE SEQUENCE [LARGE SCALE GENOMIC DNA]</scope>
</reference>
<dbReference type="Gene3D" id="1.20.120.330">
    <property type="entry name" value="Nucleotidyltransferases domain 2"/>
    <property type="match status" value="1"/>
</dbReference>
<dbReference type="Proteomes" id="UP000178187">
    <property type="component" value="Unassembled WGS sequence"/>
</dbReference>
<dbReference type="InterPro" id="IPR007842">
    <property type="entry name" value="HEPN_dom"/>
</dbReference>
<evidence type="ECO:0000259" key="1">
    <source>
        <dbReference type="PROSITE" id="PS50910"/>
    </source>
</evidence>
<dbReference type="PROSITE" id="PS50910">
    <property type="entry name" value="HEPN"/>
    <property type="match status" value="1"/>
</dbReference>
<proteinExistence type="predicted"/>
<name>A0A1G1L2N3_9BACT</name>
<dbReference type="AlphaFoldDB" id="A0A1G1L2N3"/>
<dbReference type="SMART" id="SM00748">
    <property type="entry name" value="HEPN"/>
    <property type="match status" value="1"/>
</dbReference>
<dbReference type="Pfam" id="PF05168">
    <property type="entry name" value="HEPN"/>
    <property type="match status" value="1"/>
</dbReference>
<dbReference type="SUPFAM" id="SSF81593">
    <property type="entry name" value="Nucleotidyltransferase substrate binding subunit/domain"/>
    <property type="match status" value="1"/>
</dbReference>
<protein>
    <recommendedName>
        <fullName evidence="1">HEPN domain-containing protein</fullName>
    </recommendedName>
</protein>
<comment type="caution">
    <text evidence="2">The sequence shown here is derived from an EMBL/GenBank/DDBJ whole genome shotgun (WGS) entry which is preliminary data.</text>
</comment>
<accession>A0A1G1L2N3</accession>
<evidence type="ECO:0000313" key="3">
    <source>
        <dbReference type="Proteomes" id="UP000178187"/>
    </source>
</evidence>
<gene>
    <name evidence="2" type="ORF">A3G33_06770</name>
</gene>
<evidence type="ECO:0000313" key="2">
    <source>
        <dbReference type="EMBL" id="OGW99384.1"/>
    </source>
</evidence>
<feature type="domain" description="HEPN" evidence="1">
    <location>
        <begin position="13"/>
        <end position="117"/>
    </location>
</feature>
<sequence>MSSEIAREWREKAEEDYCAAIILSQTKRKHLFSSICFHSQQSVEKYLKAYLSREKISFPKTHDLILLKNLCSDEDGDFELVSDLIISLNPYSVEFRYPGERAMRRDAMGAIKALKEIREFVRRKIRLK</sequence>